<dbReference type="EMBL" id="RXOF01000002">
    <property type="protein sequence ID" value="RTQ52507.1"/>
    <property type="molecule type" value="Genomic_DNA"/>
</dbReference>
<sequence>MNRELSIDAAQVSLGDHSILTLELSTDPQERALDAQLAHEGALLLVFDNLSTDRALELKYRYRIHANGDFELDPDDRVAGGQYFLHITPTQLPDNLAGRSHATLHWQVNSWDDAGTYNVRGLLAPLNPYWPDKGQGNFPEPLDFGPIKLVVAEQEEKPVRVTLNEAGREETTDQPLWSLIRHRTIDFTRYRAFVDNVLCVKSPESQQLYAGGMTGRNAYFLPFNRLASYAMLKHATELYLMQEAGLAPEALDASGGNLNQLPPSRYPDEPRRLGPGKVSMSKLRDNYLEQLEDEEGRVLPYFKVIREKLKEVPLKDFKDLGKLRGIGNYDLCYGILKSKLTAPPLMELIWSYWHEEGGLVQTMNALCLRFQNVRRAGPGPDPLANLNVDPLRPLNNLVWGYIEDERNRLTLNRRNLEYQYEYGISLIGRAVQSIPVAEHRTFFLRGFHSLLRAAVEFFQQANFTTVIPDGFPILNHLREVHLMLAEGAHNQYGDLPWTARAEMLMQQWLLARPEVREFLGGRIMVPYQEAWMDRVDNMKQLQGWNPTNVSHFHDLGAFGEQLLLSIRYGSWNSPTVGATNAANWAYYWREEIQRYIHAYKAVTGVDLASDVVDARVSVPSNEDRYLQPAQLIERQVAIQQSQLRAGRPALAPPAPARLATGVPVVPAAAAPVRRELY</sequence>
<protein>
    <recommendedName>
        <fullName evidence="4">8-amino-7-oxononanoate synthase</fullName>
    </recommendedName>
</protein>
<gene>
    <name evidence="2" type="ORF">EJV47_05710</name>
</gene>
<dbReference type="OrthoDB" id="5483139at2"/>
<dbReference type="RefSeq" id="WP_126692163.1">
    <property type="nucleotide sequence ID" value="NZ_RXOF01000002.1"/>
</dbReference>
<dbReference type="Proteomes" id="UP000282184">
    <property type="component" value="Unassembled WGS sequence"/>
</dbReference>
<evidence type="ECO:0008006" key="4">
    <source>
        <dbReference type="Google" id="ProtNLM"/>
    </source>
</evidence>
<proteinExistence type="predicted"/>
<dbReference type="AlphaFoldDB" id="A0A431U8C4"/>
<evidence type="ECO:0000256" key="1">
    <source>
        <dbReference type="SAM" id="MobiDB-lite"/>
    </source>
</evidence>
<evidence type="ECO:0000313" key="2">
    <source>
        <dbReference type="EMBL" id="RTQ52507.1"/>
    </source>
</evidence>
<organism evidence="2 3">
    <name type="scientific">Hymenobacter gummosus</name>
    <dbReference type="NCBI Taxonomy" id="1776032"/>
    <lineage>
        <taxon>Bacteria</taxon>
        <taxon>Pseudomonadati</taxon>
        <taxon>Bacteroidota</taxon>
        <taxon>Cytophagia</taxon>
        <taxon>Cytophagales</taxon>
        <taxon>Hymenobacteraceae</taxon>
        <taxon>Hymenobacter</taxon>
    </lineage>
</organism>
<reference evidence="2 3" key="1">
    <citation type="submission" date="2018-12" db="EMBL/GenBank/DDBJ databases">
        <title>Hymenobacter gummosus sp. nov., isolated from a spring.</title>
        <authorList>
            <person name="Nie L."/>
        </authorList>
    </citation>
    <scope>NUCLEOTIDE SEQUENCE [LARGE SCALE GENOMIC DNA]</scope>
    <source>
        <strain evidence="2 3">KCTC 52166</strain>
    </source>
</reference>
<evidence type="ECO:0000313" key="3">
    <source>
        <dbReference type="Proteomes" id="UP000282184"/>
    </source>
</evidence>
<name>A0A431U8C4_9BACT</name>
<accession>A0A431U8C4</accession>
<feature type="region of interest" description="Disordered" evidence="1">
    <location>
        <begin position="253"/>
        <end position="277"/>
    </location>
</feature>
<comment type="caution">
    <text evidence="2">The sequence shown here is derived from an EMBL/GenBank/DDBJ whole genome shotgun (WGS) entry which is preliminary data.</text>
</comment>
<keyword evidence="3" id="KW-1185">Reference proteome</keyword>